<organism evidence="1 2">
    <name type="scientific">Gordonia rhizosphera NBRC 16068</name>
    <dbReference type="NCBI Taxonomy" id="1108045"/>
    <lineage>
        <taxon>Bacteria</taxon>
        <taxon>Bacillati</taxon>
        <taxon>Actinomycetota</taxon>
        <taxon>Actinomycetes</taxon>
        <taxon>Mycobacteriales</taxon>
        <taxon>Gordoniaceae</taxon>
        <taxon>Gordonia</taxon>
    </lineage>
</organism>
<dbReference type="AlphaFoldDB" id="K6WV37"/>
<evidence type="ECO:0000313" key="1">
    <source>
        <dbReference type="EMBL" id="GAB90414.1"/>
    </source>
</evidence>
<keyword evidence="2" id="KW-1185">Reference proteome</keyword>
<evidence type="ECO:0000313" key="2">
    <source>
        <dbReference type="Proteomes" id="UP000008363"/>
    </source>
</evidence>
<dbReference type="RefSeq" id="WP_006333177.1">
    <property type="nucleotide sequence ID" value="NZ_BAHC01000102.1"/>
</dbReference>
<comment type="caution">
    <text evidence="1">The sequence shown here is derived from an EMBL/GenBank/DDBJ whole genome shotgun (WGS) entry which is preliminary data.</text>
</comment>
<reference evidence="1 2" key="1">
    <citation type="submission" date="2012-08" db="EMBL/GenBank/DDBJ databases">
        <title>Whole genome shotgun sequence of Gordonia rhizosphera NBRC 16068.</title>
        <authorList>
            <person name="Takarada H."/>
            <person name="Isaki S."/>
            <person name="Hosoyama A."/>
            <person name="Tsuchikane K."/>
            <person name="Katsumata H."/>
            <person name="Baba S."/>
            <person name="Ohji S."/>
            <person name="Yamazaki S."/>
            <person name="Fujita N."/>
        </authorList>
    </citation>
    <scope>NUCLEOTIDE SEQUENCE [LARGE SCALE GENOMIC DNA]</scope>
    <source>
        <strain evidence="1 2">NBRC 16068</strain>
    </source>
</reference>
<sequence length="42" mass="4611">MYGDILTEIERSDDAVLDHRAVVGGRRRAMRAVQGLTGGRPD</sequence>
<accession>K6WV37</accession>
<protein>
    <submittedName>
        <fullName evidence="1">Uncharacterized protein</fullName>
    </submittedName>
</protein>
<dbReference type="EMBL" id="BAHC01000102">
    <property type="protein sequence ID" value="GAB90414.1"/>
    <property type="molecule type" value="Genomic_DNA"/>
</dbReference>
<gene>
    <name evidence="1" type="ORF">GORHZ_102_00410</name>
</gene>
<proteinExistence type="predicted"/>
<dbReference type="Proteomes" id="UP000008363">
    <property type="component" value="Unassembled WGS sequence"/>
</dbReference>
<name>K6WV37_9ACTN</name>